<feature type="transmembrane region" description="Helical" evidence="5">
    <location>
        <begin position="497"/>
        <end position="522"/>
    </location>
</feature>
<feature type="transmembrane region" description="Helical" evidence="5">
    <location>
        <begin position="636"/>
        <end position="658"/>
    </location>
</feature>
<dbReference type="SUPFAM" id="SSF101898">
    <property type="entry name" value="NHL repeat"/>
    <property type="match status" value="1"/>
</dbReference>
<keyword evidence="9" id="KW-1185">Reference proteome</keyword>
<feature type="transmembrane region" description="Helical" evidence="5">
    <location>
        <begin position="534"/>
        <end position="553"/>
    </location>
</feature>
<dbReference type="GO" id="GO:0008270">
    <property type="term" value="F:zinc ion binding"/>
    <property type="evidence" value="ECO:0007669"/>
    <property type="project" value="UniProtKB-KW"/>
</dbReference>
<dbReference type="GO" id="GO:0016020">
    <property type="term" value="C:membrane"/>
    <property type="evidence" value="ECO:0007669"/>
    <property type="project" value="UniProtKB-SubCell"/>
</dbReference>
<comment type="subcellular location">
    <subcellularLocation>
        <location evidence="1">Membrane</location>
        <topology evidence="1">Multi-pass membrane protein</topology>
    </subcellularLocation>
</comment>
<dbReference type="Gene3D" id="2.120.10.30">
    <property type="entry name" value="TolB, C-terminal domain"/>
    <property type="match status" value="2"/>
</dbReference>
<dbReference type="InterPro" id="IPR050952">
    <property type="entry name" value="TRIM-NHL_E3_ligases"/>
</dbReference>
<evidence type="ECO:0000256" key="4">
    <source>
        <dbReference type="ARBA" id="ARBA00023136"/>
    </source>
</evidence>
<dbReference type="AlphaFoldDB" id="A0A927C9H4"/>
<accession>A0A927C9H4</accession>
<organism evidence="8 9">
    <name type="scientific">Paenibacillus oceani</name>
    <dbReference type="NCBI Taxonomy" id="2772510"/>
    <lineage>
        <taxon>Bacteria</taxon>
        <taxon>Bacillati</taxon>
        <taxon>Bacillota</taxon>
        <taxon>Bacilli</taxon>
        <taxon>Bacillales</taxon>
        <taxon>Paenibacillaceae</taxon>
        <taxon>Paenibacillus</taxon>
    </lineage>
</organism>
<feature type="transmembrane region" description="Helical" evidence="5">
    <location>
        <begin position="605"/>
        <end position="624"/>
    </location>
</feature>
<evidence type="ECO:0000256" key="2">
    <source>
        <dbReference type="ARBA" id="ARBA00022692"/>
    </source>
</evidence>
<feature type="chain" id="PRO_5037486706" evidence="6">
    <location>
        <begin position="21"/>
        <end position="672"/>
    </location>
</feature>
<feature type="domain" description="Yip1" evidence="7">
    <location>
        <begin position="478"/>
        <end position="646"/>
    </location>
</feature>
<evidence type="ECO:0000313" key="8">
    <source>
        <dbReference type="EMBL" id="MBD2861941.1"/>
    </source>
</evidence>
<sequence>MTMLTVLCLLGLLVPQAAWAKLPYSTYYVDPVNGEMNQIQPLYVPDRIIDGNLMKKPFSAPSDLFIADNDHVYIADTGNDRIVELGPSGQFIRSIGEEEGPGKLSRPEGVFVAADGMIYAANTAGETIVKYAPDGSLLKVFAKPDSSVLGKDYFFIPTKLVVDNRGFLYVVIKDTYQGLLRMNPEGEFTGFFGANKAKLSWMDRLKRTVLNQVQLAQEVAKRPDSIANVTLSEDGFLFTTTATALNDGQIKKLNAGGSDAFKNKEFGETRLVDMTVDGHGFLYGMNRQFNEISIYDPMGGVLFYFSEGDKNARQIGVTSFASSIAINGRNEIWLADSRSNLIHVFKRTSFGDAFMTAAHHYYEGDYVKSKAYWEEVVRQNGMLNISFNGLGKIALHEKRYDDALYYFKQSYDPEGYSDAFWNLRYEWIQDHFFIAALATAAGIGALVFLGRKGRAFVRSRTWPRGLERYAAELKDAIYLIFHPYEGFYRLKDRQISWFVLLLIGFLAVGVHLLSIFGSGFIAYPFDLGSYNLKWSLGLLLVPWATWVIANYLVSSVKGGEGRFREVLQASTYAIVPYMVMQIPAIALSNVAVLEEWILIDLIHQLMWIWIVLLLFVMTQVIHNFDFTEAIKNAGITVFTIGVMWVFAVIMTGLGMNLYDFLEQIYREVTFHG</sequence>
<dbReference type="SUPFAM" id="SSF81901">
    <property type="entry name" value="HCP-like"/>
    <property type="match status" value="1"/>
</dbReference>
<comment type="caution">
    <text evidence="8">The sequence shown here is derived from an EMBL/GenBank/DDBJ whole genome shotgun (WGS) entry which is preliminary data.</text>
</comment>
<evidence type="ECO:0000256" key="5">
    <source>
        <dbReference type="SAM" id="Phobius"/>
    </source>
</evidence>
<evidence type="ECO:0000256" key="3">
    <source>
        <dbReference type="ARBA" id="ARBA00022989"/>
    </source>
</evidence>
<evidence type="ECO:0000256" key="6">
    <source>
        <dbReference type="SAM" id="SignalP"/>
    </source>
</evidence>
<dbReference type="Proteomes" id="UP000639396">
    <property type="component" value="Unassembled WGS sequence"/>
</dbReference>
<keyword evidence="2 5" id="KW-0812">Transmembrane</keyword>
<evidence type="ECO:0000313" key="9">
    <source>
        <dbReference type="Proteomes" id="UP000639396"/>
    </source>
</evidence>
<keyword evidence="3 5" id="KW-1133">Transmembrane helix</keyword>
<proteinExistence type="predicted"/>
<reference evidence="8" key="1">
    <citation type="submission" date="2020-09" db="EMBL/GenBank/DDBJ databases">
        <title>A novel bacterium of genus Paenibacillus, isolated from South China Sea.</title>
        <authorList>
            <person name="Huang H."/>
            <person name="Mo K."/>
            <person name="Hu Y."/>
        </authorList>
    </citation>
    <scope>NUCLEOTIDE SEQUENCE</scope>
    <source>
        <strain evidence="8">IB182363</strain>
    </source>
</reference>
<keyword evidence="6" id="KW-0732">Signal</keyword>
<feature type="transmembrane region" description="Helical" evidence="5">
    <location>
        <begin position="432"/>
        <end position="450"/>
    </location>
</feature>
<name>A0A927C9H4_9BACL</name>
<dbReference type="PANTHER" id="PTHR24104:SF25">
    <property type="entry name" value="PROTEIN LIN-41"/>
    <property type="match status" value="1"/>
</dbReference>
<dbReference type="Pfam" id="PF04893">
    <property type="entry name" value="Yip1"/>
    <property type="match status" value="1"/>
</dbReference>
<feature type="transmembrane region" description="Helical" evidence="5">
    <location>
        <begin position="574"/>
        <end position="593"/>
    </location>
</feature>
<evidence type="ECO:0000259" key="7">
    <source>
        <dbReference type="Pfam" id="PF04893"/>
    </source>
</evidence>
<keyword evidence="4 5" id="KW-0472">Membrane</keyword>
<gene>
    <name evidence="8" type="ORF">IDH45_08110</name>
</gene>
<dbReference type="EMBL" id="JACXJA010000007">
    <property type="protein sequence ID" value="MBD2861941.1"/>
    <property type="molecule type" value="Genomic_DNA"/>
</dbReference>
<dbReference type="CDD" id="cd05819">
    <property type="entry name" value="NHL"/>
    <property type="match status" value="1"/>
</dbReference>
<evidence type="ECO:0000256" key="1">
    <source>
        <dbReference type="ARBA" id="ARBA00004141"/>
    </source>
</evidence>
<protein>
    <submittedName>
        <fullName evidence="8">YIP1 family protein</fullName>
    </submittedName>
</protein>
<dbReference type="InterPro" id="IPR006977">
    <property type="entry name" value="Yip1_dom"/>
</dbReference>
<dbReference type="PANTHER" id="PTHR24104">
    <property type="entry name" value="E3 UBIQUITIN-PROTEIN LIGASE NHLRC1-RELATED"/>
    <property type="match status" value="1"/>
</dbReference>
<dbReference type="InterPro" id="IPR011042">
    <property type="entry name" value="6-blade_b-propeller_TolB-like"/>
</dbReference>
<feature type="signal peptide" evidence="6">
    <location>
        <begin position="1"/>
        <end position="20"/>
    </location>
</feature>